<keyword evidence="5" id="KW-1185">Reference proteome</keyword>
<dbReference type="PROSITE" id="PS50293">
    <property type="entry name" value="TPR_REGION"/>
    <property type="match status" value="1"/>
</dbReference>
<dbReference type="Gene3D" id="1.25.40.10">
    <property type="entry name" value="Tetratricopeptide repeat domain"/>
    <property type="match status" value="4"/>
</dbReference>
<dbReference type="InterPro" id="IPR019734">
    <property type="entry name" value="TPR_rpt"/>
</dbReference>
<gene>
    <name evidence="4" type="ORF">M9189_06895</name>
</gene>
<name>A0A9J6ZLI8_9BACT</name>
<feature type="repeat" description="TPR" evidence="3">
    <location>
        <begin position="101"/>
        <end position="134"/>
    </location>
</feature>
<evidence type="ECO:0000256" key="1">
    <source>
        <dbReference type="ARBA" id="ARBA00022737"/>
    </source>
</evidence>
<dbReference type="Pfam" id="PF13181">
    <property type="entry name" value="TPR_8"/>
    <property type="match status" value="2"/>
</dbReference>
<dbReference type="Pfam" id="PF13432">
    <property type="entry name" value="TPR_16"/>
    <property type="match status" value="1"/>
</dbReference>
<dbReference type="RefSeq" id="WP_250721953.1">
    <property type="nucleotide sequence ID" value="NZ_CP098400.1"/>
</dbReference>
<evidence type="ECO:0000256" key="3">
    <source>
        <dbReference type="PROSITE-ProRule" id="PRU00339"/>
    </source>
</evidence>
<accession>A0A9J6ZLI8</accession>
<evidence type="ECO:0000256" key="2">
    <source>
        <dbReference type="ARBA" id="ARBA00022803"/>
    </source>
</evidence>
<keyword evidence="1" id="KW-0677">Repeat</keyword>
<dbReference type="PANTHER" id="PTHR44943">
    <property type="entry name" value="CELLULOSE SYNTHASE OPERON PROTEIN C"/>
    <property type="match status" value="1"/>
</dbReference>
<evidence type="ECO:0000313" key="4">
    <source>
        <dbReference type="EMBL" id="URW78589.1"/>
    </source>
</evidence>
<dbReference type="Proteomes" id="UP001056426">
    <property type="component" value="Chromosome"/>
</dbReference>
<dbReference type="SMART" id="SM00028">
    <property type="entry name" value="TPR"/>
    <property type="match status" value="8"/>
</dbReference>
<dbReference type="PANTHER" id="PTHR44943:SF4">
    <property type="entry name" value="TPR REPEAT-CONTAINING PROTEIN MJ0798"/>
    <property type="match status" value="1"/>
</dbReference>
<organism evidence="4 5">
    <name type="scientific">Xiashengella succiniciproducens</name>
    <dbReference type="NCBI Taxonomy" id="2949635"/>
    <lineage>
        <taxon>Bacteria</taxon>
        <taxon>Pseudomonadati</taxon>
        <taxon>Bacteroidota</taxon>
        <taxon>Bacteroidia</taxon>
        <taxon>Marinilabiliales</taxon>
        <taxon>Marinilabiliaceae</taxon>
        <taxon>Xiashengella</taxon>
    </lineage>
</organism>
<proteinExistence type="predicted"/>
<dbReference type="PROSITE" id="PS50005">
    <property type="entry name" value="TPR"/>
    <property type="match status" value="3"/>
</dbReference>
<sequence length="475" mass="55697">MHEPWRYNYNDIKGEIERFEMMEKGGKSCYFDVQTIESLFDFFADKFQFEKAERILSIGISQHPSNPSLQSKKAVIYIEKGEDAKAIRLLEALSTIETSNPDLFMNLGFVYLRVKRNEEAVVCFQKAMKLAFEDAEDFLFEIVQYLNGNEQYKYALEFLSKELPKYPNNENLLFEYAFALEKEGRVAEALEAYEKLLEVNPFSENAWYNLGIIHIRKEDYDNAIKCYDLTLAINPSHIEALFNKGNALVAMNKYAEAIDYYIEYLSYGYETTLPYHYIADCHDQIGNIELSLRFYRLTVDSEPMYLPGWLNYLAHLINNDYMEEALEASKKALEYHSDVPEIWYLRARSLLLSDMFKEAAKALHEAFTGEPDNLRNLFELYFVQRKLSPRKDPFKMIEKWLREYPASPAVHYIAAAYYLIDNRQMPMAIKHLKVALAENPLDYELFLELFPTMENMIKKSKRLSALVNDFTPAEY</sequence>
<feature type="repeat" description="TPR" evidence="3">
    <location>
        <begin position="204"/>
        <end position="237"/>
    </location>
</feature>
<dbReference type="SUPFAM" id="SSF48452">
    <property type="entry name" value="TPR-like"/>
    <property type="match status" value="2"/>
</dbReference>
<keyword evidence="2 3" id="KW-0802">TPR repeat</keyword>
<dbReference type="KEGG" id="alkq:M9189_06895"/>
<feature type="repeat" description="TPR" evidence="3">
    <location>
        <begin position="170"/>
        <end position="203"/>
    </location>
</feature>
<dbReference type="EMBL" id="CP098400">
    <property type="protein sequence ID" value="URW78589.1"/>
    <property type="molecule type" value="Genomic_DNA"/>
</dbReference>
<reference evidence="4" key="1">
    <citation type="submission" date="2022-05" db="EMBL/GenBank/DDBJ databases">
        <authorList>
            <person name="Sun X."/>
        </authorList>
    </citation>
    <scope>NUCLEOTIDE SEQUENCE</scope>
    <source>
        <strain evidence="4">Ai-910</strain>
    </source>
</reference>
<dbReference type="AlphaFoldDB" id="A0A9J6ZLI8"/>
<reference evidence="4" key="2">
    <citation type="submission" date="2022-06" db="EMBL/GenBank/DDBJ databases">
        <title>Xiashengella guii gen. nov. sp. nov., a bacterium isolated form anaerobic digestion tank.</title>
        <authorList>
            <person name="Huang H."/>
        </authorList>
    </citation>
    <scope>NUCLEOTIDE SEQUENCE</scope>
    <source>
        <strain evidence="4">Ai-910</strain>
    </source>
</reference>
<evidence type="ECO:0000313" key="5">
    <source>
        <dbReference type="Proteomes" id="UP001056426"/>
    </source>
</evidence>
<dbReference type="InterPro" id="IPR011990">
    <property type="entry name" value="TPR-like_helical_dom_sf"/>
</dbReference>
<dbReference type="InterPro" id="IPR051685">
    <property type="entry name" value="Ycf3/AcsC/BcsC/TPR_MFPF"/>
</dbReference>
<protein>
    <submittedName>
        <fullName evidence="4">Tetratricopeptide repeat protein</fullName>
    </submittedName>
</protein>